<feature type="transmembrane region" description="Helical" evidence="6">
    <location>
        <begin position="463"/>
        <end position="485"/>
    </location>
</feature>
<keyword evidence="2" id="KW-1003">Cell membrane</keyword>
<dbReference type="Proteomes" id="UP000268059">
    <property type="component" value="Chromosome"/>
</dbReference>
<evidence type="ECO:0000313" key="7">
    <source>
        <dbReference type="EMBL" id="BBH27200.1"/>
    </source>
</evidence>
<dbReference type="CDD" id="cd13124">
    <property type="entry name" value="MATE_SpoVB_like"/>
    <property type="match status" value="1"/>
</dbReference>
<evidence type="ECO:0000256" key="2">
    <source>
        <dbReference type="ARBA" id="ARBA00022475"/>
    </source>
</evidence>
<accession>A0A3G9J835</accession>
<evidence type="ECO:0000256" key="3">
    <source>
        <dbReference type="ARBA" id="ARBA00022692"/>
    </source>
</evidence>
<gene>
    <name evidence="7" type="primary">spoVB</name>
    <name evidence="7" type="ORF">SG0102_21340</name>
</gene>
<feature type="transmembrane region" description="Helical" evidence="6">
    <location>
        <begin position="232"/>
        <end position="253"/>
    </location>
</feature>
<dbReference type="PANTHER" id="PTHR30250:SF21">
    <property type="entry name" value="LIPID II FLIPPASE MURJ"/>
    <property type="match status" value="1"/>
</dbReference>
<feature type="transmembrane region" description="Helical" evidence="6">
    <location>
        <begin position="89"/>
        <end position="111"/>
    </location>
</feature>
<feature type="transmembrane region" description="Helical" evidence="6">
    <location>
        <begin position="425"/>
        <end position="443"/>
    </location>
</feature>
<evidence type="ECO:0000256" key="1">
    <source>
        <dbReference type="ARBA" id="ARBA00004651"/>
    </source>
</evidence>
<dbReference type="GO" id="GO:0005886">
    <property type="term" value="C:plasma membrane"/>
    <property type="evidence" value="ECO:0007669"/>
    <property type="project" value="UniProtKB-SubCell"/>
</dbReference>
<dbReference type="PIRSF" id="PIRSF038958">
    <property type="entry name" value="PG_synth_SpoVB"/>
    <property type="match status" value="1"/>
</dbReference>
<feature type="transmembrane region" description="Helical" evidence="6">
    <location>
        <begin position="294"/>
        <end position="313"/>
    </location>
</feature>
<feature type="transmembrane region" description="Helical" evidence="6">
    <location>
        <begin position="146"/>
        <end position="171"/>
    </location>
</feature>
<reference evidence="7 8" key="1">
    <citation type="submission" date="2018-11" db="EMBL/GenBank/DDBJ databases">
        <title>Novel Erysipelotrichaceae bacterium isolated from small intestine of a swine.</title>
        <authorList>
            <person name="Kim J.S."/>
            <person name="Choe H."/>
            <person name="Lee Y.R."/>
            <person name="Kim K.M."/>
            <person name="Park D.S."/>
        </authorList>
    </citation>
    <scope>NUCLEOTIDE SEQUENCE [LARGE SCALE GENOMIC DNA]</scope>
    <source>
        <strain evidence="7 8">SG0102</strain>
    </source>
</reference>
<feature type="transmembrane region" description="Helical" evidence="6">
    <location>
        <begin position="400"/>
        <end position="419"/>
    </location>
</feature>
<feature type="transmembrane region" description="Helical" evidence="6">
    <location>
        <begin position="491"/>
        <end position="514"/>
    </location>
</feature>
<dbReference type="PANTHER" id="PTHR30250">
    <property type="entry name" value="PST FAMILY PREDICTED COLANIC ACID TRANSPORTER"/>
    <property type="match status" value="1"/>
</dbReference>
<feature type="transmembrane region" description="Helical" evidence="6">
    <location>
        <begin position="12"/>
        <end position="29"/>
    </location>
</feature>
<keyword evidence="5 6" id="KW-0472">Membrane</keyword>
<evidence type="ECO:0000313" key="8">
    <source>
        <dbReference type="Proteomes" id="UP000268059"/>
    </source>
</evidence>
<dbReference type="FunCoup" id="A0A3G9J835">
    <property type="interactions" value="137"/>
</dbReference>
<dbReference type="EMBL" id="AP019309">
    <property type="protein sequence ID" value="BBH27200.1"/>
    <property type="molecule type" value="Genomic_DNA"/>
</dbReference>
<dbReference type="InterPro" id="IPR024923">
    <property type="entry name" value="PG_synth_SpoVB"/>
</dbReference>
<sequence length="537" mass="58306">MNKKSIVKQAGILAIAGIIVRIIGVLYRSPLTAMIGDEGNGYYSTAYNIYAMILLISSYSIPTAISKLVSEKIALKQYANAKKIFKCAILYITVVAGAAAIITFILAPWIVDPGAVFALRILCPTIFLSGLVGVMRGYFQAYNTTLYTSVSQILEQIFNAIVSVGAAYFFIRSIGAGLPKSVSAQLGAGGSALGTGAGVMIALIYLFTMFLSKRSSMTMETGHDHADSTKAIFKAILNIVTPIIIATCVYNLVTVVDMSIFYSIMKFKGLDRITRVSTYGVYAGKYTVLMNVPVALASAMSTASIPAISGAYAKKDIKAVRAAIENAISVSMLVIIPCAVGLAVLSYPIMGVLFPQRETLMLASTTLKIGAIATVFYGISTISNGILQALGMPNIPLKNAVVALIVHVVLLSVLLLGMPHRYLRYSLYMLAIGTTVYAFQMCITNQKALLKIVGFKYKWKRVFVIPTIAALLMGVATYLVYTLLFSLTRRVFLPLMLAIMIAMVVYFGIILFFYKDHPQVLYNIPGFDKIARKVYKK</sequence>
<dbReference type="InterPro" id="IPR002797">
    <property type="entry name" value="Polysacc_synth"/>
</dbReference>
<protein>
    <submittedName>
        <fullName evidence="7">Stage V sporulation protein B</fullName>
    </submittedName>
</protein>
<feature type="transmembrane region" description="Helical" evidence="6">
    <location>
        <begin position="360"/>
        <end position="379"/>
    </location>
</feature>
<evidence type="ECO:0000256" key="6">
    <source>
        <dbReference type="SAM" id="Phobius"/>
    </source>
</evidence>
<evidence type="ECO:0000256" key="5">
    <source>
        <dbReference type="ARBA" id="ARBA00023136"/>
    </source>
</evidence>
<feature type="transmembrane region" description="Helical" evidence="6">
    <location>
        <begin position="117"/>
        <end position="139"/>
    </location>
</feature>
<name>A0A3G9J835_9FIRM</name>
<dbReference type="InParanoid" id="A0A3G9J835"/>
<dbReference type="InterPro" id="IPR050833">
    <property type="entry name" value="Poly_Biosynth_Transport"/>
</dbReference>
<feature type="transmembrane region" description="Helical" evidence="6">
    <location>
        <begin position="49"/>
        <end position="69"/>
    </location>
</feature>
<evidence type="ECO:0000256" key="4">
    <source>
        <dbReference type="ARBA" id="ARBA00022989"/>
    </source>
</evidence>
<feature type="transmembrane region" description="Helical" evidence="6">
    <location>
        <begin position="333"/>
        <end position="354"/>
    </location>
</feature>
<organism evidence="7 8">
    <name type="scientific">Intestinibaculum porci</name>
    <dbReference type="NCBI Taxonomy" id="2487118"/>
    <lineage>
        <taxon>Bacteria</taxon>
        <taxon>Bacillati</taxon>
        <taxon>Bacillota</taxon>
        <taxon>Erysipelotrichia</taxon>
        <taxon>Erysipelotrichales</taxon>
        <taxon>Erysipelotrichaceae</taxon>
        <taxon>Intestinibaculum</taxon>
    </lineage>
</organism>
<keyword evidence="3 6" id="KW-0812">Transmembrane</keyword>
<keyword evidence="8" id="KW-1185">Reference proteome</keyword>
<keyword evidence="4 6" id="KW-1133">Transmembrane helix</keyword>
<feature type="transmembrane region" description="Helical" evidence="6">
    <location>
        <begin position="191"/>
        <end position="211"/>
    </location>
</feature>
<dbReference type="AlphaFoldDB" id="A0A3G9J835"/>
<dbReference type="RefSeq" id="WP_125119951.1">
    <property type="nucleotide sequence ID" value="NZ_AP019309.1"/>
</dbReference>
<comment type="subcellular location">
    <subcellularLocation>
        <location evidence="1">Cell membrane</location>
        <topology evidence="1">Multi-pass membrane protein</topology>
    </subcellularLocation>
</comment>
<proteinExistence type="predicted"/>
<dbReference type="KEGG" id="ebm:SG0102_21340"/>
<dbReference type="Pfam" id="PF01943">
    <property type="entry name" value="Polysacc_synt"/>
    <property type="match status" value="1"/>
</dbReference>
<dbReference type="OrthoDB" id="9775950at2"/>